<dbReference type="Proteomes" id="UP000182135">
    <property type="component" value="Unassembled WGS sequence"/>
</dbReference>
<dbReference type="EMBL" id="QAMZ01000051">
    <property type="protein sequence ID" value="PWL52245.1"/>
    <property type="molecule type" value="Genomic_DNA"/>
</dbReference>
<dbReference type="GeneID" id="90546382"/>
<dbReference type="STRING" id="1529.SAMN04487885_11197"/>
<keyword evidence="3" id="KW-0804">Transcription</keyword>
<evidence type="ECO:0000259" key="4">
    <source>
        <dbReference type="PROSITE" id="PS50949"/>
    </source>
</evidence>
<gene>
    <name evidence="5" type="ORF">DBY38_11780</name>
    <name evidence="6" type="ORF">SAMN04487885_11197</name>
</gene>
<sequence length="229" mass="26764">MFTPVKNTKVYECVVRQIKLMINKGALKKGDKLPTEREMAEQLQVSRASVREALRALEVIGLTESRQGAGNFIKESFEGALFEPLSIMFTIENSTGDDIYEIREILELETVKLAAVRINEEELMTMKEAVEEMMNCDDEDRNIELDKKFHYTIAKASRNMLIINFLQVISELIDEFIKDSRSKILVEKNNRHRLMNIHYSIYEALNDRNPDKAYKCMKEHFVIIREYMK</sequence>
<dbReference type="InterPro" id="IPR036388">
    <property type="entry name" value="WH-like_DNA-bd_sf"/>
</dbReference>
<dbReference type="SMART" id="SM00345">
    <property type="entry name" value="HTH_GNTR"/>
    <property type="match status" value="1"/>
</dbReference>
<keyword evidence="7" id="KW-1185">Reference proteome</keyword>
<protein>
    <submittedName>
        <fullName evidence="5">FadR family transcriptional regulator</fullName>
    </submittedName>
    <submittedName>
        <fullName evidence="6">Transcriptional regulator, GntR family</fullName>
    </submittedName>
</protein>
<name>A0A1I2LXZ7_9CLOT</name>
<dbReference type="GO" id="GO:0003700">
    <property type="term" value="F:DNA-binding transcription factor activity"/>
    <property type="evidence" value="ECO:0007669"/>
    <property type="project" value="InterPro"/>
</dbReference>
<dbReference type="EMBL" id="FOOE01000011">
    <property type="protein sequence ID" value="SFF81911.1"/>
    <property type="molecule type" value="Genomic_DNA"/>
</dbReference>
<proteinExistence type="predicted"/>
<dbReference type="Pfam" id="PF00392">
    <property type="entry name" value="GntR"/>
    <property type="match status" value="1"/>
</dbReference>
<dbReference type="GO" id="GO:0003677">
    <property type="term" value="F:DNA binding"/>
    <property type="evidence" value="ECO:0007669"/>
    <property type="project" value="UniProtKB-KW"/>
</dbReference>
<evidence type="ECO:0000313" key="8">
    <source>
        <dbReference type="Proteomes" id="UP000246114"/>
    </source>
</evidence>
<feature type="domain" description="HTH gntR-type" evidence="4">
    <location>
        <begin position="8"/>
        <end position="76"/>
    </location>
</feature>
<dbReference type="PANTHER" id="PTHR43537:SF43">
    <property type="entry name" value="GNTR-FAMILY TRANSCRIPTIONAL REGULATOR"/>
    <property type="match status" value="1"/>
</dbReference>
<evidence type="ECO:0000256" key="2">
    <source>
        <dbReference type="ARBA" id="ARBA00023125"/>
    </source>
</evidence>
<evidence type="ECO:0000313" key="5">
    <source>
        <dbReference type="EMBL" id="PWL52245.1"/>
    </source>
</evidence>
<dbReference type="InterPro" id="IPR011711">
    <property type="entry name" value="GntR_C"/>
</dbReference>
<dbReference type="SUPFAM" id="SSF46785">
    <property type="entry name" value="Winged helix' DNA-binding domain"/>
    <property type="match status" value="1"/>
</dbReference>
<dbReference type="InterPro" id="IPR008920">
    <property type="entry name" value="TF_FadR/GntR_C"/>
</dbReference>
<reference evidence="6 7" key="1">
    <citation type="submission" date="2016-10" db="EMBL/GenBank/DDBJ databases">
        <authorList>
            <person name="de Groot N.N."/>
        </authorList>
    </citation>
    <scope>NUCLEOTIDE SEQUENCE [LARGE SCALE GENOMIC DNA]</scope>
    <source>
        <strain evidence="6 7">NLAE-zl-G419</strain>
    </source>
</reference>
<evidence type="ECO:0000256" key="3">
    <source>
        <dbReference type="ARBA" id="ARBA00023163"/>
    </source>
</evidence>
<dbReference type="PROSITE" id="PS50949">
    <property type="entry name" value="HTH_GNTR"/>
    <property type="match status" value="1"/>
</dbReference>
<dbReference type="PRINTS" id="PR00035">
    <property type="entry name" value="HTHGNTR"/>
</dbReference>
<dbReference type="PANTHER" id="PTHR43537">
    <property type="entry name" value="TRANSCRIPTIONAL REGULATOR, GNTR FAMILY"/>
    <property type="match status" value="1"/>
</dbReference>
<dbReference type="OrthoDB" id="9799482at2"/>
<dbReference type="AlphaFoldDB" id="A0A1I2LXZ7"/>
<dbReference type="InterPro" id="IPR000524">
    <property type="entry name" value="Tscrpt_reg_HTH_GntR"/>
</dbReference>
<dbReference type="eggNOG" id="COG2186">
    <property type="taxonomic scope" value="Bacteria"/>
</dbReference>
<reference evidence="5 8" key="2">
    <citation type="submission" date="2018-03" db="EMBL/GenBank/DDBJ databases">
        <title>The uncultured portion of the human microbiome is neutrally assembled.</title>
        <authorList>
            <person name="Jeraldo P."/>
            <person name="Boardman L."/>
            <person name="White B.A."/>
            <person name="Nelson H."/>
            <person name="Goldenfeld N."/>
            <person name="Chia N."/>
        </authorList>
    </citation>
    <scope>NUCLEOTIDE SEQUENCE [LARGE SCALE GENOMIC DNA]</scope>
    <source>
        <strain evidence="5">CIM:MAG 903</strain>
    </source>
</reference>
<evidence type="ECO:0000313" key="6">
    <source>
        <dbReference type="EMBL" id="SFF81911.1"/>
    </source>
</evidence>
<dbReference type="SUPFAM" id="SSF48008">
    <property type="entry name" value="GntR ligand-binding domain-like"/>
    <property type="match status" value="1"/>
</dbReference>
<dbReference type="SMART" id="SM00895">
    <property type="entry name" value="FCD"/>
    <property type="match status" value="1"/>
</dbReference>
<dbReference type="InterPro" id="IPR036390">
    <property type="entry name" value="WH_DNA-bd_sf"/>
</dbReference>
<dbReference type="Gene3D" id="1.20.120.530">
    <property type="entry name" value="GntR ligand-binding domain-like"/>
    <property type="match status" value="1"/>
</dbReference>
<dbReference type="Gene3D" id="1.10.10.10">
    <property type="entry name" value="Winged helix-like DNA-binding domain superfamily/Winged helix DNA-binding domain"/>
    <property type="match status" value="1"/>
</dbReference>
<dbReference type="Proteomes" id="UP000246114">
    <property type="component" value="Unassembled WGS sequence"/>
</dbReference>
<evidence type="ECO:0000256" key="1">
    <source>
        <dbReference type="ARBA" id="ARBA00023015"/>
    </source>
</evidence>
<organism evidence="6 7">
    <name type="scientific">Clostridium cadaveris</name>
    <dbReference type="NCBI Taxonomy" id="1529"/>
    <lineage>
        <taxon>Bacteria</taxon>
        <taxon>Bacillati</taxon>
        <taxon>Bacillota</taxon>
        <taxon>Clostridia</taxon>
        <taxon>Eubacteriales</taxon>
        <taxon>Clostridiaceae</taxon>
        <taxon>Clostridium</taxon>
    </lineage>
</organism>
<dbReference type="RefSeq" id="WP_027638423.1">
    <property type="nucleotide sequence ID" value="NZ_BAAACD010000016.1"/>
</dbReference>
<accession>A0A1I2LXZ7</accession>
<keyword evidence="2" id="KW-0238">DNA-binding</keyword>
<evidence type="ECO:0000313" key="7">
    <source>
        <dbReference type="Proteomes" id="UP000182135"/>
    </source>
</evidence>
<keyword evidence="1" id="KW-0805">Transcription regulation</keyword>
<dbReference type="CDD" id="cd07377">
    <property type="entry name" value="WHTH_GntR"/>
    <property type="match status" value="1"/>
</dbReference>
<dbReference type="Pfam" id="PF07729">
    <property type="entry name" value="FCD"/>
    <property type="match status" value="1"/>
</dbReference>